<proteinExistence type="predicted"/>
<accession>A0ABP4B2E7</accession>
<reference evidence="2" key="1">
    <citation type="journal article" date="2019" name="Int. J. Syst. Evol. Microbiol.">
        <title>The Global Catalogue of Microorganisms (GCM) 10K type strain sequencing project: providing services to taxonomists for standard genome sequencing and annotation.</title>
        <authorList>
            <consortium name="The Broad Institute Genomics Platform"/>
            <consortium name="The Broad Institute Genome Sequencing Center for Infectious Disease"/>
            <person name="Wu L."/>
            <person name="Ma J."/>
        </authorList>
    </citation>
    <scope>NUCLEOTIDE SEQUENCE [LARGE SCALE GENOMIC DNA]</scope>
    <source>
        <strain evidence="2">JCM 11117</strain>
    </source>
</reference>
<name>A0ABP4B2E7_9PSEU</name>
<evidence type="ECO:0008006" key="3">
    <source>
        <dbReference type="Google" id="ProtNLM"/>
    </source>
</evidence>
<gene>
    <name evidence="1" type="ORF">GCM10009559_41950</name>
</gene>
<dbReference type="EMBL" id="BAAAHP010000117">
    <property type="protein sequence ID" value="GAA0944501.1"/>
    <property type="molecule type" value="Genomic_DNA"/>
</dbReference>
<sequence>MRAALVDDLPTVLTRRDLRLLQAVADGRVECTGSVEPDFYIDGVACCDHMAARALVRGGMIRSAGTGGRARVELTPKGVEALTAAG</sequence>
<evidence type="ECO:0000313" key="2">
    <source>
        <dbReference type="Proteomes" id="UP001499967"/>
    </source>
</evidence>
<evidence type="ECO:0000313" key="1">
    <source>
        <dbReference type="EMBL" id="GAA0944501.1"/>
    </source>
</evidence>
<comment type="caution">
    <text evidence="1">The sequence shown here is derived from an EMBL/GenBank/DDBJ whole genome shotgun (WGS) entry which is preliminary data.</text>
</comment>
<dbReference type="Proteomes" id="UP001499967">
    <property type="component" value="Unassembled WGS sequence"/>
</dbReference>
<keyword evidence="2" id="KW-1185">Reference proteome</keyword>
<organism evidence="1 2">
    <name type="scientific">Pseudonocardia zijingensis</name>
    <dbReference type="NCBI Taxonomy" id="153376"/>
    <lineage>
        <taxon>Bacteria</taxon>
        <taxon>Bacillati</taxon>
        <taxon>Actinomycetota</taxon>
        <taxon>Actinomycetes</taxon>
        <taxon>Pseudonocardiales</taxon>
        <taxon>Pseudonocardiaceae</taxon>
        <taxon>Pseudonocardia</taxon>
    </lineage>
</organism>
<protein>
    <recommendedName>
        <fullName evidence="3">ArsR family transcriptional regulator</fullName>
    </recommendedName>
</protein>
<dbReference type="RefSeq" id="WP_343943189.1">
    <property type="nucleotide sequence ID" value="NZ_BAAAHP010000117.1"/>
</dbReference>